<reference evidence="7" key="1">
    <citation type="journal article" date="2019" name="Int. J. Syst. Evol. Microbiol.">
        <title>The Global Catalogue of Microorganisms (GCM) 10K type strain sequencing project: providing services to taxonomists for standard genome sequencing and annotation.</title>
        <authorList>
            <consortium name="The Broad Institute Genomics Platform"/>
            <consortium name="The Broad Institute Genome Sequencing Center for Infectious Disease"/>
            <person name="Wu L."/>
            <person name="Ma J."/>
        </authorList>
    </citation>
    <scope>NUCLEOTIDE SEQUENCE [LARGE SCALE GENOMIC DNA]</scope>
    <source>
        <strain evidence="7">NBRC 108894</strain>
    </source>
</reference>
<dbReference type="InterPro" id="IPR010982">
    <property type="entry name" value="Lambda_DNA-bd_dom_sf"/>
</dbReference>
<dbReference type="RefSeq" id="WP_284254096.1">
    <property type="nucleotide sequence ID" value="NZ_BSVB01000001.1"/>
</dbReference>
<protein>
    <submittedName>
        <fullName evidence="6">Alanine racemase</fullName>
    </submittedName>
</protein>
<dbReference type="CDD" id="cd01392">
    <property type="entry name" value="HTH_LacI"/>
    <property type="match status" value="1"/>
</dbReference>
<sequence>MAARAGVSRQTVSNVLNSPEVVRPATRNRVQLAIDELGYRPHASARRLRTRQSSTIGIRLDPVAGGISGSILDRYLHALVAHADGRSMRITLFTASDPADEIAHYARLRDGADIDGVVVTATQYDDPRIEWLARERMPFVAFGRPWGAERADDPDRLWVDVDGRAGVRAATEHLIGRGLTRIGFLGWPAGSGTGDDRRSGWEAAMVTAFGLGASALAELTIEATEGVPNARIAVERLLASGAGLDALVCASDALGLGAMMAVREAGHPHFPVIGFDNTPVAKAVGLSSVDQRLDVVARATLELLMGPEGTRVLPHGSAAADAAHRLITPQLIVRRSSHLAPVEEAGGSKAFDHNEREQEE</sequence>
<evidence type="ECO:0000256" key="4">
    <source>
        <dbReference type="SAM" id="MobiDB-lite"/>
    </source>
</evidence>
<dbReference type="InterPro" id="IPR028082">
    <property type="entry name" value="Peripla_BP_I"/>
</dbReference>
<evidence type="ECO:0000313" key="6">
    <source>
        <dbReference type="EMBL" id="GMA95318.1"/>
    </source>
</evidence>
<dbReference type="SUPFAM" id="SSF47413">
    <property type="entry name" value="lambda repressor-like DNA-binding domains"/>
    <property type="match status" value="1"/>
</dbReference>
<dbReference type="Pfam" id="PF00356">
    <property type="entry name" value="LacI"/>
    <property type="match status" value="1"/>
</dbReference>
<evidence type="ECO:0000256" key="2">
    <source>
        <dbReference type="ARBA" id="ARBA00023125"/>
    </source>
</evidence>
<comment type="caution">
    <text evidence="6">The sequence shown here is derived from an EMBL/GenBank/DDBJ whole genome shotgun (WGS) entry which is preliminary data.</text>
</comment>
<organism evidence="6 7">
    <name type="scientific">Pseudolysinimonas kribbensis</name>
    <dbReference type="NCBI Taxonomy" id="433641"/>
    <lineage>
        <taxon>Bacteria</taxon>
        <taxon>Bacillati</taxon>
        <taxon>Actinomycetota</taxon>
        <taxon>Actinomycetes</taxon>
        <taxon>Micrococcales</taxon>
        <taxon>Microbacteriaceae</taxon>
        <taxon>Pseudolysinimonas</taxon>
    </lineage>
</organism>
<evidence type="ECO:0000313" key="7">
    <source>
        <dbReference type="Proteomes" id="UP001157034"/>
    </source>
</evidence>
<accession>A0ABQ6K4F5</accession>
<feature type="domain" description="HTH lacI-type" evidence="5">
    <location>
        <begin position="1"/>
        <end position="50"/>
    </location>
</feature>
<dbReference type="PANTHER" id="PTHR30146:SF109">
    <property type="entry name" value="HTH-TYPE TRANSCRIPTIONAL REGULATOR GALS"/>
    <property type="match status" value="1"/>
</dbReference>
<dbReference type="Gene3D" id="1.10.260.40">
    <property type="entry name" value="lambda repressor-like DNA-binding domains"/>
    <property type="match status" value="1"/>
</dbReference>
<name>A0ABQ6K4F5_9MICO</name>
<dbReference type="Pfam" id="PF00532">
    <property type="entry name" value="Peripla_BP_1"/>
    <property type="match status" value="1"/>
</dbReference>
<dbReference type="SMART" id="SM00354">
    <property type="entry name" value="HTH_LACI"/>
    <property type="match status" value="1"/>
</dbReference>
<gene>
    <name evidence="6" type="ORF">GCM10025881_21420</name>
</gene>
<keyword evidence="3" id="KW-0804">Transcription</keyword>
<feature type="compositionally biased region" description="Basic and acidic residues" evidence="4">
    <location>
        <begin position="350"/>
        <end position="360"/>
    </location>
</feature>
<feature type="region of interest" description="Disordered" evidence="4">
    <location>
        <begin position="338"/>
        <end position="360"/>
    </location>
</feature>
<keyword evidence="1" id="KW-0805">Transcription regulation</keyword>
<evidence type="ECO:0000259" key="5">
    <source>
        <dbReference type="PROSITE" id="PS50932"/>
    </source>
</evidence>
<dbReference type="InterPro" id="IPR001761">
    <property type="entry name" value="Peripla_BP/Lac1_sug-bd_dom"/>
</dbReference>
<keyword evidence="2" id="KW-0238">DNA-binding</keyword>
<evidence type="ECO:0000256" key="3">
    <source>
        <dbReference type="ARBA" id="ARBA00023163"/>
    </source>
</evidence>
<evidence type="ECO:0000256" key="1">
    <source>
        <dbReference type="ARBA" id="ARBA00023015"/>
    </source>
</evidence>
<dbReference type="Gene3D" id="3.40.50.2300">
    <property type="match status" value="2"/>
</dbReference>
<dbReference type="PROSITE" id="PS50932">
    <property type="entry name" value="HTH_LACI_2"/>
    <property type="match status" value="1"/>
</dbReference>
<dbReference type="Proteomes" id="UP001157034">
    <property type="component" value="Unassembled WGS sequence"/>
</dbReference>
<dbReference type="InterPro" id="IPR000843">
    <property type="entry name" value="HTH_LacI"/>
</dbReference>
<dbReference type="SUPFAM" id="SSF53822">
    <property type="entry name" value="Periplasmic binding protein-like I"/>
    <property type="match status" value="1"/>
</dbReference>
<dbReference type="EMBL" id="BSVB01000001">
    <property type="protein sequence ID" value="GMA95318.1"/>
    <property type="molecule type" value="Genomic_DNA"/>
</dbReference>
<proteinExistence type="predicted"/>
<keyword evidence="7" id="KW-1185">Reference proteome</keyword>
<dbReference type="PANTHER" id="PTHR30146">
    <property type="entry name" value="LACI-RELATED TRANSCRIPTIONAL REPRESSOR"/>
    <property type="match status" value="1"/>
</dbReference>